<protein>
    <submittedName>
        <fullName evidence="1">Uncharacterized protein</fullName>
    </submittedName>
</protein>
<proteinExistence type="predicted"/>
<dbReference type="AlphaFoldDB" id="I0KD64"/>
<dbReference type="HOGENOM" id="CLU_1649597_0_0_10"/>
<evidence type="ECO:0000313" key="2">
    <source>
        <dbReference type="Proteomes" id="UP000011058"/>
    </source>
</evidence>
<reference evidence="1 2" key="1">
    <citation type="journal article" date="2012" name="J. Bacteriol.">
        <title>Genome Sequence of Fibrella aestuarina BUZ 2T, a Filamentous Marine Bacterium.</title>
        <authorList>
            <person name="Filippini M."/>
            <person name="Qi W."/>
            <person name="Blom J."/>
            <person name="Goesmann A."/>
            <person name="Smits T.H."/>
            <person name="Bagheri H.C."/>
        </authorList>
    </citation>
    <scope>NUCLEOTIDE SEQUENCE [LARGE SCALE GENOMIC DNA]</scope>
    <source>
        <strain evidence="2">BUZ 2T</strain>
    </source>
</reference>
<evidence type="ECO:0000313" key="1">
    <source>
        <dbReference type="EMBL" id="CCH02067.1"/>
    </source>
</evidence>
<dbReference type="OrthoDB" id="971497at2"/>
<dbReference type="EMBL" id="HE796683">
    <property type="protein sequence ID" value="CCH02067.1"/>
    <property type="molecule type" value="Genomic_DNA"/>
</dbReference>
<keyword evidence="2" id="KW-1185">Reference proteome</keyword>
<dbReference type="Proteomes" id="UP000011058">
    <property type="component" value="Chromosome"/>
</dbReference>
<name>I0KD64_9BACT</name>
<gene>
    <name evidence="1" type="ORF">FAES_4067</name>
</gene>
<dbReference type="KEGG" id="fae:FAES_4067"/>
<accession>I0KD64</accession>
<dbReference type="RefSeq" id="WP_015333166.1">
    <property type="nucleotide sequence ID" value="NC_020054.1"/>
</dbReference>
<dbReference type="STRING" id="1166018.FAES_4067"/>
<sequence length="160" mass="18629">MTTEPTRFATNLATLRLYLNDILYPKLLNEHIDDSVQATEATYYLSPVSRAKALHKEFVTFMGEHQNEWYNAYLAELFRFFDLWGESREVALLTLRDPIMLERLEHYAYLKQVLIVTTPPDGPRHRPGMVGQLNIRKQLLYVDGSCYALTDSWKIDDLTA</sequence>
<organism evidence="1 2">
    <name type="scientific">Fibrella aestuarina BUZ 2</name>
    <dbReference type="NCBI Taxonomy" id="1166018"/>
    <lineage>
        <taxon>Bacteria</taxon>
        <taxon>Pseudomonadati</taxon>
        <taxon>Bacteroidota</taxon>
        <taxon>Cytophagia</taxon>
        <taxon>Cytophagales</taxon>
        <taxon>Spirosomataceae</taxon>
        <taxon>Fibrella</taxon>
    </lineage>
</organism>